<sequence>MTTEIYGKYKKNLTTPSDIESWYINDVLLKQNETVLDNLIFIINSIKRDDSHNDNNIVNIPILSNTTFKGIFTQLKEIYGMIDTISTVLTKKYTSKDEYRNGIIEINKILDSIIKVFNNEDRDTVDIVLDSNLTIQIYLIKDSMVIKFKLKNSLVTIGYINDPFVINLYSKIIHLKDNIKLLAWNFNQIKSI</sequence>
<protein>
    <submittedName>
        <fullName evidence="1">Uncharacterized protein</fullName>
    </submittedName>
</protein>
<dbReference type="AlphaFoldDB" id="A0A1B7TF00"/>
<proteinExistence type="predicted"/>
<name>A0A1B7TF00_9ASCO</name>
<comment type="caution">
    <text evidence="1">The sequence shown here is derived from an EMBL/GenBank/DDBJ whole genome shotgun (WGS) entry which is preliminary data.</text>
</comment>
<evidence type="ECO:0000313" key="1">
    <source>
        <dbReference type="EMBL" id="OBA27235.1"/>
    </source>
</evidence>
<evidence type="ECO:0000313" key="2">
    <source>
        <dbReference type="Proteomes" id="UP000092321"/>
    </source>
</evidence>
<reference evidence="2" key="1">
    <citation type="journal article" date="2016" name="Proc. Natl. Acad. Sci. U.S.A.">
        <title>Comparative genomics of biotechnologically important yeasts.</title>
        <authorList>
            <person name="Riley R."/>
            <person name="Haridas S."/>
            <person name="Wolfe K.H."/>
            <person name="Lopes M.R."/>
            <person name="Hittinger C.T."/>
            <person name="Goeker M."/>
            <person name="Salamov A.A."/>
            <person name="Wisecaver J.H."/>
            <person name="Long T.M."/>
            <person name="Calvey C.H."/>
            <person name="Aerts A.L."/>
            <person name="Barry K.W."/>
            <person name="Choi C."/>
            <person name="Clum A."/>
            <person name="Coughlan A.Y."/>
            <person name="Deshpande S."/>
            <person name="Douglass A.P."/>
            <person name="Hanson S.J."/>
            <person name="Klenk H.-P."/>
            <person name="LaButti K.M."/>
            <person name="Lapidus A."/>
            <person name="Lindquist E.A."/>
            <person name="Lipzen A.M."/>
            <person name="Meier-Kolthoff J.P."/>
            <person name="Ohm R.A."/>
            <person name="Otillar R.P."/>
            <person name="Pangilinan J.L."/>
            <person name="Peng Y."/>
            <person name="Rokas A."/>
            <person name="Rosa C.A."/>
            <person name="Scheuner C."/>
            <person name="Sibirny A.A."/>
            <person name="Slot J.C."/>
            <person name="Stielow J.B."/>
            <person name="Sun H."/>
            <person name="Kurtzman C.P."/>
            <person name="Blackwell M."/>
            <person name="Grigoriev I.V."/>
            <person name="Jeffries T.W."/>
        </authorList>
    </citation>
    <scope>NUCLEOTIDE SEQUENCE [LARGE SCALE GENOMIC DNA]</scope>
    <source>
        <strain evidence="2">NRRL Y-1626</strain>
    </source>
</reference>
<gene>
    <name evidence="1" type="ORF">HANVADRAFT_68768</name>
</gene>
<dbReference type="Proteomes" id="UP000092321">
    <property type="component" value="Unassembled WGS sequence"/>
</dbReference>
<dbReference type="OrthoDB" id="3971886at2759"/>
<dbReference type="EMBL" id="LXPE01000010">
    <property type="protein sequence ID" value="OBA27235.1"/>
    <property type="molecule type" value="Genomic_DNA"/>
</dbReference>
<accession>A0A1B7TF00</accession>
<organism evidence="1 2">
    <name type="scientific">Hanseniaspora valbyensis NRRL Y-1626</name>
    <dbReference type="NCBI Taxonomy" id="766949"/>
    <lineage>
        <taxon>Eukaryota</taxon>
        <taxon>Fungi</taxon>
        <taxon>Dikarya</taxon>
        <taxon>Ascomycota</taxon>
        <taxon>Saccharomycotina</taxon>
        <taxon>Saccharomycetes</taxon>
        <taxon>Saccharomycodales</taxon>
        <taxon>Saccharomycodaceae</taxon>
        <taxon>Hanseniaspora</taxon>
    </lineage>
</organism>
<keyword evidence="2" id="KW-1185">Reference proteome</keyword>